<dbReference type="InterPro" id="IPR036412">
    <property type="entry name" value="HAD-like_sf"/>
</dbReference>
<dbReference type="SFLD" id="SFLDS00003">
    <property type="entry name" value="Haloacid_Dehalogenase"/>
    <property type="match status" value="1"/>
</dbReference>
<evidence type="ECO:0000313" key="1">
    <source>
        <dbReference type="EMBL" id="GMH65886.1"/>
    </source>
</evidence>
<dbReference type="InterPro" id="IPR023214">
    <property type="entry name" value="HAD_sf"/>
</dbReference>
<proteinExistence type="predicted"/>
<organism evidence="1 2">
    <name type="scientific">Triparma laevis f. longispina</name>
    <dbReference type="NCBI Taxonomy" id="1714387"/>
    <lineage>
        <taxon>Eukaryota</taxon>
        <taxon>Sar</taxon>
        <taxon>Stramenopiles</taxon>
        <taxon>Ochrophyta</taxon>
        <taxon>Bolidophyceae</taxon>
        <taxon>Parmales</taxon>
        <taxon>Triparmaceae</taxon>
        <taxon>Triparma</taxon>
    </lineage>
</organism>
<gene>
    <name evidence="1" type="ORF">TrLO_g8808</name>
</gene>
<dbReference type="SFLD" id="SFLDG01129">
    <property type="entry name" value="C1.5:_HAD__Beta-PGM__Phosphata"/>
    <property type="match status" value="1"/>
</dbReference>
<sequence length="396" mass="45335">MDKVEILLMDLDGCLYPADNGYTDHIHQNIYKFMLNHGGPSGSIKTLSDAKAAWPPIFSKWNLTKVGLIKEGWKFDSKEYDTFVREGPSAFIKPDPVLRKTLLSLPQKKVLFTNSPEESATECLELLGVRDLFTGILGTDFQNNLHCKPSPQSFLNVLEFLGIEKGEEWKIAYFEDSFKNMLQGHRMGMKTIFVESETLGKEGRGREELSQFDVVLTNVGSELKETCPDLWRGYTIHEVGFWGPVSDLPLVTDYINNSEYDEVTESMIMRLRPSPDNDTIVHSYELGEHDSRVDGEKLGCTNLMIRRGKVIYMFPESLYYYVTKHNVRIGGESFKGFEEVLKEECGGRETLMMWDEELGEEVEIEGREAIEGFLEDRSKVYTDFQKTSDVKTCWLL</sequence>
<dbReference type="PANTHER" id="PTHR12725">
    <property type="entry name" value="HALOACID DEHALOGENASE-LIKE HYDROLASE"/>
    <property type="match status" value="1"/>
</dbReference>
<dbReference type="OrthoDB" id="1065058at2759"/>
<comment type="caution">
    <text evidence="1">The sequence shown here is derived from an EMBL/GenBank/DDBJ whole genome shotgun (WGS) entry which is preliminary data.</text>
</comment>
<name>A0A9W7A4T3_9STRA</name>
<evidence type="ECO:0000313" key="2">
    <source>
        <dbReference type="Proteomes" id="UP001165122"/>
    </source>
</evidence>
<dbReference type="NCBIfam" id="TIGR01509">
    <property type="entry name" value="HAD-SF-IA-v3"/>
    <property type="match status" value="1"/>
</dbReference>
<dbReference type="AlphaFoldDB" id="A0A9W7A4T3"/>
<accession>A0A9W7A4T3</accession>
<protein>
    <submittedName>
        <fullName evidence="1">Uncharacterized protein</fullName>
    </submittedName>
</protein>
<dbReference type="Proteomes" id="UP001165122">
    <property type="component" value="Unassembled WGS sequence"/>
</dbReference>
<dbReference type="EMBL" id="BRXW01000556">
    <property type="protein sequence ID" value="GMH65886.1"/>
    <property type="molecule type" value="Genomic_DNA"/>
</dbReference>
<dbReference type="Gene3D" id="3.40.50.1000">
    <property type="entry name" value="HAD superfamily/HAD-like"/>
    <property type="match status" value="1"/>
</dbReference>
<dbReference type="InterPro" id="IPR006439">
    <property type="entry name" value="HAD-SF_hydro_IA"/>
</dbReference>
<keyword evidence="2" id="KW-1185">Reference proteome</keyword>
<dbReference type="Pfam" id="PF00702">
    <property type="entry name" value="Hydrolase"/>
    <property type="match status" value="1"/>
</dbReference>
<reference evidence="2" key="1">
    <citation type="journal article" date="2023" name="Commun. Biol.">
        <title>Genome analysis of Parmales, the sister group of diatoms, reveals the evolutionary specialization of diatoms from phago-mixotrophs to photoautotrophs.</title>
        <authorList>
            <person name="Ban H."/>
            <person name="Sato S."/>
            <person name="Yoshikawa S."/>
            <person name="Yamada K."/>
            <person name="Nakamura Y."/>
            <person name="Ichinomiya M."/>
            <person name="Sato N."/>
            <person name="Blanc-Mathieu R."/>
            <person name="Endo H."/>
            <person name="Kuwata A."/>
            <person name="Ogata H."/>
        </authorList>
    </citation>
    <scope>NUCLEOTIDE SEQUENCE [LARGE SCALE GENOMIC DNA]</scope>
    <source>
        <strain evidence="2">NIES 3700</strain>
    </source>
</reference>
<dbReference type="PANTHER" id="PTHR12725:SF117">
    <property type="entry name" value="HALOACID DEHALOGENASE-LIKE HYDROLASE"/>
    <property type="match status" value="1"/>
</dbReference>
<dbReference type="SUPFAM" id="SSF56784">
    <property type="entry name" value="HAD-like"/>
    <property type="match status" value="1"/>
</dbReference>